<protein>
    <submittedName>
        <fullName evidence="7">Uncharacterized protein</fullName>
    </submittedName>
</protein>
<dbReference type="InterPro" id="IPR013604">
    <property type="entry name" value="7TM_chemorcpt"/>
</dbReference>
<reference evidence="7" key="1">
    <citation type="submission" date="2021-06" db="EMBL/GenBank/DDBJ databases">
        <authorList>
            <person name="Hodson N. C."/>
            <person name="Mongue J. A."/>
            <person name="Jaron S. K."/>
        </authorList>
    </citation>
    <scope>NUCLEOTIDE SEQUENCE</scope>
</reference>
<dbReference type="GO" id="GO:0050909">
    <property type="term" value="P:sensory perception of taste"/>
    <property type="evidence" value="ECO:0007669"/>
    <property type="project" value="InterPro"/>
</dbReference>
<evidence type="ECO:0000256" key="4">
    <source>
        <dbReference type="ARBA" id="ARBA00022989"/>
    </source>
</evidence>
<dbReference type="Pfam" id="PF08395">
    <property type="entry name" value="7tm_7"/>
    <property type="match status" value="1"/>
</dbReference>
<evidence type="ECO:0000256" key="5">
    <source>
        <dbReference type="ARBA" id="ARBA00023136"/>
    </source>
</evidence>
<proteinExistence type="predicted"/>
<dbReference type="GO" id="GO:0005886">
    <property type="term" value="C:plasma membrane"/>
    <property type="evidence" value="ECO:0007669"/>
    <property type="project" value="UniProtKB-SubCell"/>
</dbReference>
<keyword evidence="3 6" id="KW-0812">Transmembrane</keyword>
<keyword evidence="5 6" id="KW-0472">Membrane</keyword>
<accession>A0A8J2KS56</accession>
<dbReference type="EMBL" id="CAJVCH010462072">
    <property type="protein sequence ID" value="CAG7819860.1"/>
    <property type="molecule type" value="Genomic_DNA"/>
</dbReference>
<comment type="caution">
    <text evidence="7">The sequence shown here is derived from an EMBL/GenBank/DDBJ whole genome shotgun (WGS) entry which is preliminary data.</text>
</comment>
<keyword evidence="2" id="KW-1003">Cell membrane</keyword>
<sequence>VSTVIAEELIGSKDCESSIWTRLAEIIEDFNLLIKCLDLYIKISAPYVLAIVFQVSLYTIRSLSLISNVSTAKSFNETNRHVASTVNFTLLVFITCFGSHFNQKLVESCQNLRKNSILLDCTKPVNQRIQRVSDWMVTWNWELTAFKLFQINRRLILAVGGSVLTYFIFIFQMKSSERNTCYCNN</sequence>
<feature type="transmembrane region" description="Helical" evidence="6">
    <location>
        <begin position="39"/>
        <end position="60"/>
    </location>
</feature>
<gene>
    <name evidence="7" type="ORF">AFUS01_LOCUS30281</name>
</gene>
<evidence type="ECO:0000256" key="6">
    <source>
        <dbReference type="SAM" id="Phobius"/>
    </source>
</evidence>
<dbReference type="Proteomes" id="UP000708208">
    <property type="component" value="Unassembled WGS sequence"/>
</dbReference>
<dbReference type="AlphaFoldDB" id="A0A8J2KS56"/>
<feature type="non-terminal residue" evidence="7">
    <location>
        <position position="185"/>
    </location>
</feature>
<evidence type="ECO:0000313" key="8">
    <source>
        <dbReference type="Proteomes" id="UP000708208"/>
    </source>
</evidence>
<organism evidence="7 8">
    <name type="scientific">Allacma fusca</name>
    <dbReference type="NCBI Taxonomy" id="39272"/>
    <lineage>
        <taxon>Eukaryota</taxon>
        <taxon>Metazoa</taxon>
        <taxon>Ecdysozoa</taxon>
        <taxon>Arthropoda</taxon>
        <taxon>Hexapoda</taxon>
        <taxon>Collembola</taxon>
        <taxon>Symphypleona</taxon>
        <taxon>Sminthuridae</taxon>
        <taxon>Allacma</taxon>
    </lineage>
</organism>
<evidence type="ECO:0000256" key="1">
    <source>
        <dbReference type="ARBA" id="ARBA00004651"/>
    </source>
</evidence>
<keyword evidence="4 6" id="KW-1133">Transmembrane helix</keyword>
<feature type="transmembrane region" description="Helical" evidence="6">
    <location>
        <begin position="155"/>
        <end position="173"/>
    </location>
</feature>
<evidence type="ECO:0000256" key="2">
    <source>
        <dbReference type="ARBA" id="ARBA00022475"/>
    </source>
</evidence>
<evidence type="ECO:0000256" key="3">
    <source>
        <dbReference type="ARBA" id="ARBA00022692"/>
    </source>
</evidence>
<keyword evidence="8" id="KW-1185">Reference proteome</keyword>
<comment type="subcellular location">
    <subcellularLocation>
        <location evidence="1">Cell membrane</location>
        <topology evidence="1">Multi-pass membrane protein</topology>
    </subcellularLocation>
</comment>
<name>A0A8J2KS56_9HEXA</name>
<evidence type="ECO:0000313" key="7">
    <source>
        <dbReference type="EMBL" id="CAG7819860.1"/>
    </source>
</evidence>